<dbReference type="GO" id="GO:0003097">
    <property type="term" value="P:renal water transport"/>
    <property type="evidence" value="ECO:0007669"/>
    <property type="project" value="TreeGrafter"/>
</dbReference>
<accession>A0A9Q9W6M4</accession>
<dbReference type="GO" id="GO:0015250">
    <property type="term" value="F:water channel activity"/>
    <property type="evidence" value="ECO:0007669"/>
    <property type="project" value="TreeGrafter"/>
</dbReference>
<dbReference type="RefSeq" id="XP_042577331.1">
    <property type="nucleotide sequence ID" value="XM_042721397.1"/>
</dbReference>
<feature type="transmembrane region" description="Helical" evidence="3">
    <location>
        <begin position="181"/>
        <end position="200"/>
    </location>
</feature>
<gene>
    <name evidence="4" type="primary">LOC109057155</name>
</gene>
<dbReference type="OrthoDB" id="3222at2759"/>
<comment type="similarity">
    <text evidence="1">Belongs to the MIP/aquaporin (TC 1.A.8) family.</text>
</comment>
<keyword evidence="3" id="KW-0812">Transmembrane</keyword>
<proteinExistence type="inferred from homology"/>
<dbReference type="GO" id="GO:0006972">
    <property type="term" value="P:hyperosmotic response"/>
    <property type="evidence" value="ECO:0007669"/>
    <property type="project" value="TreeGrafter"/>
</dbReference>
<feature type="transmembrane region" description="Helical" evidence="3">
    <location>
        <begin position="278"/>
        <end position="297"/>
    </location>
</feature>
<dbReference type="KEGG" id="ccar:109057155"/>
<organism evidence="4">
    <name type="scientific">Cyprinus carpio</name>
    <name type="common">Common carp</name>
    <dbReference type="NCBI Taxonomy" id="7962"/>
    <lineage>
        <taxon>Eukaryota</taxon>
        <taxon>Metazoa</taxon>
        <taxon>Chordata</taxon>
        <taxon>Craniata</taxon>
        <taxon>Vertebrata</taxon>
        <taxon>Euteleostomi</taxon>
        <taxon>Actinopterygii</taxon>
        <taxon>Neopterygii</taxon>
        <taxon>Teleostei</taxon>
        <taxon>Ostariophysi</taxon>
        <taxon>Cypriniformes</taxon>
        <taxon>Cyprinidae</taxon>
        <taxon>Cyprininae</taxon>
        <taxon>Cyprinus</taxon>
    </lineage>
</organism>
<dbReference type="GO" id="GO:0016020">
    <property type="term" value="C:membrane"/>
    <property type="evidence" value="ECO:0007669"/>
    <property type="project" value="InterPro"/>
</dbReference>
<feature type="region of interest" description="Disordered" evidence="2">
    <location>
        <begin position="1"/>
        <end position="28"/>
    </location>
</feature>
<dbReference type="InterPro" id="IPR000425">
    <property type="entry name" value="MIP"/>
</dbReference>
<reference evidence="4" key="1">
    <citation type="submission" date="2025-08" db="UniProtKB">
        <authorList>
            <consortium name="RefSeq"/>
        </authorList>
    </citation>
    <scope>IDENTIFICATION</scope>
    <source>
        <tissue evidence="4">Muscle</tissue>
    </source>
</reference>
<dbReference type="GO" id="GO:0008519">
    <property type="term" value="F:ammonium channel activity"/>
    <property type="evidence" value="ECO:0007669"/>
    <property type="project" value="TreeGrafter"/>
</dbReference>
<dbReference type="PANTHER" id="PTHR19139">
    <property type="entry name" value="AQUAPORIN TRANSPORTER"/>
    <property type="match status" value="1"/>
</dbReference>
<evidence type="ECO:0000256" key="1">
    <source>
        <dbReference type="ARBA" id="ARBA00006175"/>
    </source>
</evidence>
<dbReference type="Pfam" id="PF00230">
    <property type="entry name" value="MIP"/>
    <property type="match status" value="1"/>
</dbReference>
<name>A0A9Q9W6M4_CYPCA</name>
<dbReference type="GeneID" id="109057155"/>
<keyword evidence="3" id="KW-0472">Membrane</keyword>
<keyword evidence="3" id="KW-1133">Transmembrane helix</keyword>
<evidence type="ECO:0000256" key="3">
    <source>
        <dbReference type="SAM" id="Phobius"/>
    </source>
</evidence>
<protein>
    <submittedName>
        <fullName evidence="4">LOW QUALITY PROTEIN: lens fiber major intrinsic protein</fullName>
    </submittedName>
</protein>
<evidence type="ECO:0000256" key="2">
    <source>
        <dbReference type="SAM" id="MobiDB-lite"/>
    </source>
</evidence>
<sequence>MAAQEAGPLLCTTEGSGKGDESAKQRGRYSTRVVTTSEEHMRAFSIKRLNQVRPSSLAPLAVFRKDQASGQRRARIKTANSKFIAKGDLDYKEDQLKKKHHETLVHIQLDPKGWPLSWDSITDEPLPTLDSSLACSPDPLHVSLAFGVSLILTSVCLGEVHLNPVVTLALVAGLRVSPWRAVLLVGAQLLGALSACALLLDITPTALKSNLGVNEMWLMRVGAKLDLLISSLHQCSHTLFLERKWGNSKMGMDGWREIESKRERREDNIVCQVAPGVYLYQALLVEMAVTFQLVLCVQAATHPKSAFSSVAPAVIGLSVTLGHLVAIGFTGCGMNPARSFGPAVLTMNFHNHWVYWVGPCAGSLLAWVLHDLVLHPRWSCLGDWVTECKETLLKDLSKQSRGPENHIEA</sequence>
<dbReference type="AlphaFoldDB" id="A0A9Q9W6M4"/>
<feature type="transmembrane region" description="Helical" evidence="3">
    <location>
        <begin position="349"/>
        <end position="369"/>
    </location>
</feature>
<evidence type="ECO:0000313" key="4">
    <source>
        <dbReference type="RefSeq" id="XP_042577331.1"/>
    </source>
</evidence>
<dbReference type="GO" id="GO:0035379">
    <property type="term" value="F:carbon dioxide transmembrane transporter activity"/>
    <property type="evidence" value="ECO:0007669"/>
    <property type="project" value="TreeGrafter"/>
</dbReference>
<dbReference type="GO" id="GO:0015168">
    <property type="term" value="F:glycerol transmembrane transporter activity"/>
    <property type="evidence" value="ECO:0007669"/>
    <property type="project" value="TreeGrafter"/>
</dbReference>
<feature type="transmembrane region" description="Helical" evidence="3">
    <location>
        <begin position="309"/>
        <end position="329"/>
    </location>
</feature>
<dbReference type="Proteomes" id="UP001155660">
    <property type="component" value="Chromosome B3"/>
</dbReference>
<dbReference type="InterPro" id="IPR034294">
    <property type="entry name" value="Aquaporin_transptr"/>
</dbReference>
<dbReference type="PANTHER" id="PTHR19139:SF161">
    <property type="entry name" value="AQUAPORIN-1"/>
    <property type="match status" value="1"/>
</dbReference>